<evidence type="ECO:0000256" key="7">
    <source>
        <dbReference type="ARBA" id="ARBA00023040"/>
    </source>
</evidence>
<evidence type="ECO:0000256" key="10">
    <source>
        <dbReference type="ARBA" id="ARBA00023224"/>
    </source>
</evidence>
<name>A0A8T2LQD0_ASTMX</name>
<keyword evidence="7 12" id="KW-0297">G-protein coupled receptor</keyword>
<evidence type="ECO:0000313" key="14">
    <source>
        <dbReference type="EMBL" id="KAG9271606.1"/>
    </source>
</evidence>
<evidence type="ECO:0000256" key="2">
    <source>
        <dbReference type="ARBA" id="ARBA00007376"/>
    </source>
</evidence>
<dbReference type="SUPFAM" id="SSF81321">
    <property type="entry name" value="Family A G protein-coupled receptor-like"/>
    <property type="match status" value="1"/>
</dbReference>
<feature type="transmembrane region" description="Helical" evidence="13">
    <location>
        <begin position="200"/>
        <end position="221"/>
    </location>
</feature>
<feature type="transmembrane region" description="Helical" evidence="13">
    <location>
        <begin position="246"/>
        <end position="274"/>
    </location>
</feature>
<evidence type="ECO:0000256" key="6">
    <source>
        <dbReference type="ARBA" id="ARBA00022989"/>
    </source>
</evidence>
<feature type="transmembrane region" description="Helical" evidence="13">
    <location>
        <begin position="63"/>
        <end position="87"/>
    </location>
</feature>
<feature type="transmembrane region" description="Helical" evidence="13">
    <location>
        <begin position="143"/>
        <end position="167"/>
    </location>
</feature>
<keyword evidence="3 12" id="KW-0919">Taste</keyword>
<comment type="caution">
    <text evidence="14">The sequence shown here is derived from an EMBL/GenBank/DDBJ whole genome shotgun (WGS) entry which is preliminary data.</text>
</comment>
<evidence type="ECO:0000256" key="3">
    <source>
        <dbReference type="ARBA" id="ARBA00022480"/>
    </source>
</evidence>
<keyword evidence="8 12" id="KW-0472">Membrane</keyword>
<proteinExistence type="inferred from homology"/>
<dbReference type="Pfam" id="PF05296">
    <property type="entry name" value="TAS2R"/>
    <property type="match status" value="1"/>
</dbReference>
<dbReference type="PANTHER" id="PTHR11394">
    <property type="entry name" value="TASTE RECEPTOR TYPE 2"/>
    <property type="match status" value="1"/>
</dbReference>
<comment type="subcellular location">
    <subcellularLocation>
        <location evidence="1 12">Membrane</location>
        <topology evidence="1 12">Multi-pass membrane protein</topology>
    </subcellularLocation>
</comment>
<organism evidence="14 15">
    <name type="scientific">Astyanax mexicanus</name>
    <name type="common">Blind cave fish</name>
    <name type="synonym">Astyanax fasciatus mexicanus</name>
    <dbReference type="NCBI Taxonomy" id="7994"/>
    <lineage>
        <taxon>Eukaryota</taxon>
        <taxon>Metazoa</taxon>
        <taxon>Chordata</taxon>
        <taxon>Craniata</taxon>
        <taxon>Vertebrata</taxon>
        <taxon>Euteleostomi</taxon>
        <taxon>Actinopterygii</taxon>
        <taxon>Neopterygii</taxon>
        <taxon>Teleostei</taxon>
        <taxon>Ostariophysi</taxon>
        <taxon>Characiformes</taxon>
        <taxon>Characoidei</taxon>
        <taxon>Acestrorhamphidae</taxon>
        <taxon>Acestrorhamphinae</taxon>
        <taxon>Astyanax</taxon>
    </lineage>
</organism>
<evidence type="ECO:0000256" key="8">
    <source>
        <dbReference type="ARBA" id="ARBA00023136"/>
    </source>
</evidence>
<evidence type="ECO:0000256" key="5">
    <source>
        <dbReference type="ARBA" id="ARBA00022692"/>
    </source>
</evidence>
<evidence type="ECO:0000256" key="1">
    <source>
        <dbReference type="ARBA" id="ARBA00004141"/>
    </source>
</evidence>
<keyword evidence="9 12" id="KW-0675">Receptor</keyword>
<accession>A0A8T2LQD0</accession>
<keyword evidence="6 13" id="KW-1133">Transmembrane helix</keyword>
<comment type="similarity">
    <text evidence="2 11">Belongs to the G-protein coupled receptor T2R family.</text>
</comment>
<reference evidence="14 15" key="1">
    <citation type="submission" date="2021-07" db="EMBL/GenBank/DDBJ databases">
        <authorList>
            <person name="Imarazene B."/>
            <person name="Zahm M."/>
            <person name="Klopp C."/>
            <person name="Cabau C."/>
            <person name="Beille S."/>
            <person name="Jouanno E."/>
            <person name="Castinel A."/>
            <person name="Lluch J."/>
            <person name="Gil L."/>
            <person name="Kuchtly C."/>
            <person name="Lopez Roques C."/>
            <person name="Donnadieu C."/>
            <person name="Parrinello H."/>
            <person name="Journot L."/>
            <person name="Du K."/>
            <person name="Schartl M."/>
            <person name="Retaux S."/>
            <person name="Guiguen Y."/>
        </authorList>
    </citation>
    <scope>NUCLEOTIDE SEQUENCE [LARGE SCALE GENOMIC DNA]</scope>
    <source>
        <strain evidence="14">Pach_M1</strain>
        <tissue evidence="14">Testis</tissue>
    </source>
</reference>
<evidence type="ECO:0000256" key="12">
    <source>
        <dbReference type="RuleBase" id="RU004424"/>
    </source>
</evidence>
<dbReference type="PANTHER" id="PTHR11394:SF47">
    <property type="entry name" value="TASTE RECEPTOR TYPE 2 MEMBER 40"/>
    <property type="match status" value="1"/>
</dbReference>
<gene>
    <name evidence="14" type="ORF">AMEX_G14551</name>
</gene>
<dbReference type="GO" id="GO:0016020">
    <property type="term" value="C:membrane"/>
    <property type="evidence" value="ECO:0007669"/>
    <property type="project" value="UniProtKB-SubCell"/>
</dbReference>
<evidence type="ECO:0000256" key="11">
    <source>
        <dbReference type="RuleBase" id="RU004423"/>
    </source>
</evidence>
<dbReference type="EMBL" id="JAICCE010000011">
    <property type="protein sequence ID" value="KAG9271606.1"/>
    <property type="molecule type" value="Genomic_DNA"/>
</dbReference>
<feature type="transmembrane region" description="Helical" evidence="13">
    <location>
        <begin position="94"/>
        <end position="113"/>
    </location>
</feature>
<feature type="transmembrane region" description="Helical" evidence="13">
    <location>
        <begin position="280"/>
        <end position="302"/>
    </location>
</feature>
<dbReference type="AlphaFoldDB" id="A0A8T2LQD0"/>
<sequence length="340" mass="38840">MFSVKIDDPTFKDPQLTEMHLVLLLYIMQFITLQYNMLMNFIFVFCMVFPQQGIEQLKQPLNVLLGSLVGGNIALHVFTLLAVFFDLMSSSNALIYNITAAVMLYTMRISITSTLWLNVFYYCQIVPAQLSVFIWLKKNIRVFIYSALVVDRIFFLYGFTVAVVSLIKNGNCPANEVVNTKQNTTNLNKSLLVNTLWPELGYFSVSIGVMLVSSCATILYLQRHTRSMKESSRSFSSSRLQRQMRVTITGIIQALLYFFCSSAIVINECISILLPSLFNLQQHIICTVILLCTFGTTINMGFGQSILRQGSICVWEKILLKLNLYACFNRRSKEEKREKT</sequence>
<evidence type="ECO:0000313" key="15">
    <source>
        <dbReference type="Proteomes" id="UP000752171"/>
    </source>
</evidence>
<protein>
    <recommendedName>
        <fullName evidence="12">Taste receptor type 2</fullName>
    </recommendedName>
</protein>
<keyword evidence="5 12" id="KW-0812">Transmembrane</keyword>
<dbReference type="GO" id="GO:0033038">
    <property type="term" value="F:bitter taste receptor activity"/>
    <property type="evidence" value="ECO:0007669"/>
    <property type="project" value="InterPro"/>
</dbReference>
<keyword evidence="10 12" id="KW-0807">Transducer</keyword>
<feature type="transmembrane region" description="Helical" evidence="13">
    <location>
        <begin position="21"/>
        <end position="43"/>
    </location>
</feature>
<keyword evidence="4 12" id="KW-0716">Sensory transduction</keyword>
<dbReference type="InterPro" id="IPR007960">
    <property type="entry name" value="TAS2R"/>
</dbReference>
<evidence type="ECO:0000256" key="13">
    <source>
        <dbReference type="SAM" id="Phobius"/>
    </source>
</evidence>
<evidence type="ECO:0000256" key="9">
    <source>
        <dbReference type="ARBA" id="ARBA00023170"/>
    </source>
</evidence>
<dbReference type="Proteomes" id="UP000752171">
    <property type="component" value="Unassembled WGS sequence"/>
</dbReference>
<dbReference type="GO" id="GO:0004930">
    <property type="term" value="F:G protein-coupled receptor activity"/>
    <property type="evidence" value="ECO:0007669"/>
    <property type="project" value="UniProtKB-KW"/>
</dbReference>
<evidence type="ECO:0000256" key="4">
    <source>
        <dbReference type="ARBA" id="ARBA00022606"/>
    </source>
</evidence>